<proteinExistence type="predicted"/>
<dbReference type="InterPro" id="IPR032758">
    <property type="entry name" value="MqsA/HigA-2"/>
</dbReference>
<dbReference type="InterPro" id="IPR010982">
    <property type="entry name" value="Lambda_DNA-bd_dom_sf"/>
</dbReference>
<dbReference type="EMBL" id="FXXC01000001">
    <property type="protein sequence ID" value="SMR91575.1"/>
    <property type="molecule type" value="Genomic_DNA"/>
</dbReference>
<reference evidence="2 3" key="1">
    <citation type="submission" date="2017-05" db="EMBL/GenBank/DDBJ databases">
        <authorList>
            <person name="Varghese N."/>
            <person name="Submissions S."/>
        </authorList>
    </citation>
    <scope>NUCLEOTIDE SEQUENCE [LARGE SCALE GENOMIC DNA]</scope>
    <source>
        <strain evidence="2 3">MACB1020</strain>
    </source>
</reference>
<dbReference type="Gene3D" id="1.10.260.40">
    <property type="entry name" value="lambda repressor-like DNA-binding domains"/>
    <property type="match status" value="1"/>
</dbReference>
<evidence type="ECO:0000313" key="2">
    <source>
        <dbReference type="EMBL" id="SMR91575.1"/>
    </source>
</evidence>
<gene>
    <name evidence="2" type="ORF">SAMN05216240_0539</name>
</gene>
<dbReference type="NCBIfam" id="TIGR03830">
    <property type="entry name" value="CxxCG_CxxCG_HTH"/>
    <property type="match status" value="1"/>
</dbReference>
<name>A0ABY1S5V6_CALBS</name>
<protein>
    <submittedName>
        <fullName evidence="2">Zinc finger/helix-turn-helix protein, YgiT family</fullName>
    </submittedName>
</protein>
<keyword evidence="3" id="KW-1185">Reference proteome</keyword>
<comment type="caution">
    <text evidence="2">The sequence shown here is derived from an EMBL/GenBank/DDBJ whole genome shotgun (WGS) entry which is preliminary data.</text>
</comment>
<sequence length="333" mass="39362">MNRVYCPECKKDVEFELERNLIKEYKGVQVNVEEYIPRCGECNTELFIPDIENENLKRLYQRYRELTGLITPEEIQKIREKYNLSQRELGQILGWGKMTINRYERGALPSKSHSDILKLILQAEEFFKEKVEEAHNAGRITTKTYQKLIQKISASVGEKKKRIIIEELTHPEDIYNGFKRFDFEKLENLISYIAEKVGNLYLSSLNKILWYIDFLHFKYRLRSVTGLRYIKYTYGPVIENFAYNEIIAYPSDKYTVEQYEMPDGAIQTVIKSTGNYDLSVFDEKELAIIDKVINLLKDKTCREISEMSHKEKGWCETPKKELISYEFAKDIEL</sequence>
<dbReference type="CDD" id="cd00093">
    <property type="entry name" value="HTH_XRE"/>
    <property type="match status" value="1"/>
</dbReference>
<accession>A0ABY1S5V6</accession>
<dbReference type="RefSeq" id="WP_015908820.1">
    <property type="nucleotide sequence ID" value="NZ_FUZJ01000001.1"/>
</dbReference>
<feature type="domain" description="HTH cro/C1-type" evidence="1">
    <location>
        <begin position="75"/>
        <end position="106"/>
    </location>
</feature>
<dbReference type="PROSITE" id="PS50943">
    <property type="entry name" value="HTH_CROC1"/>
    <property type="match status" value="1"/>
</dbReference>
<dbReference type="InterPro" id="IPR022452">
    <property type="entry name" value="MqsA"/>
</dbReference>
<dbReference type="SMART" id="SM00530">
    <property type="entry name" value="HTH_XRE"/>
    <property type="match status" value="1"/>
</dbReference>
<organism evidence="2 3">
    <name type="scientific">Caldicellulosiruptor bescii</name>
    <name type="common">Anaerocellum thermophilum</name>
    <dbReference type="NCBI Taxonomy" id="31899"/>
    <lineage>
        <taxon>Bacteria</taxon>
        <taxon>Bacillati</taxon>
        <taxon>Bacillota</taxon>
        <taxon>Bacillota incertae sedis</taxon>
        <taxon>Caldicellulosiruptorales</taxon>
        <taxon>Caldicellulosiruptoraceae</taxon>
        <taxon>Caldicellulosiruptor</taxon>
    </lineage>
</organism>
<dbReference type="Proteomes" id="UP000196803">
    <property type="component" value="Unassembled WGS sequence"/>
</dbReference>
<evidence type="ECO:0000313" key="3">
    <source>
        <dbReference type="Proteomes" id="UP000196803"/>
    </source>
</evidence>
<dbReference type="InterPro" id="IPR025272">
    <property type="entry name" value="SocA_Panacea"/>
</dbReference>
<dbReference type="Pfam" id="PF13274">
    <property type="entry name" value="SocA_Panacea"/>
    <property type="match status" value="1"/>
</dbReference>
<dbReference type="SUPFAM" id="SSF47413">
    <property type="entry name" value="lambda repressor-like DNA-binding domains"/>
    <property type="match status" value="1"/>
</dbReference>
<dbReference type="InterPro" id="IPR001387">
    <property type="entry name" value="Cro/C1-type_HTH"/>
</dbReference>
<dbReference type="Pfam" id="PF15731">
    <property type="entry name" value="MqsA_antitoxin"/>
    <property type="match status" value="1"/>
</dbReference>
<dbReference type="GeneID" id="31773857"/>
<evidence type="ECO:0000259" key="1">
    <source>
        <dbReference type="PROSITE" id="PS50943"/>
    </source>
</evidence>